<reference evidence="3" key="3">
    <citation type="submission" date="2019-08" db="EMBL/GenBank/DDBJ databases">
        <authorList>
            <consortium name="Photinus pyralis genome working group"/>
            <person name="Fallon T.R."/>
            <person name="Sander Lower S.E."/>
            <person name="Weng J.-K."/>
        </authorList>
    </citation>
    <scope>NUCLEOTIDE SEQUENCE</scope>
    <source>
        <strain evidence="3">1611_PpyrPB1</strain>
        <tissue evidence="3">Whole body</tissue>
    </source>
</reference>
<feature type="compositionally biased region" description="Polar residues" evidence="1">
    <location>
        <begin position="47"/>
        <end position="67"/>
    </location>
</feature>
<dbReference type="InParanoid" id="A0A1Y1KIT9"/>
<organism evidence="2">
    <name type="scientific">Photinus pyralis</name>
    <name type="common">Common eastern firefly</name>
    <name type="synonym">Lampyris pyralis</name>
    <dbReference type="NCBI Taxonomy" id="7054"/>
    <lineage>
        <taxon>Eukaryota</taxon>
        <taxon>Metazoa</taxon>
        <taxon>Ecdysozoa</taxon>
        <taxon>Arthropoda</taxon>
        <taxon>Hexapoda</taxon>
        <taxon>Insecta</taxon>
        <taxon>Pterygota</taxon>
        <taxon>Neoptera</taxon>
        <taxon>Endopterygota</taxon>
        <taxon>Coleoptera</taxon>
        <taxon>Polyphaga</taxon>
        <taxon>Elateriformia</taxon>
        <taxon>Elateroidea</taxon>
        <taxon>Lampyridae</taxon>
        <taxon>Lampyrinae</taxon>
        <taxon>Photinus</taxon>
    </lineage>
</organism>
<dbReference type="Proteomes" id="UP000327044">
    <property type="component" value="Unassembled WGS sequence"/>
</dbReference>
<evidence type="ECO:0000256" key="1">
    <source>
        <dbReference type="SAM" id="MobiDB-lite"/>
    </source>
</evidence>
<dbReference type="EMBL" id="GEZM01084969">
    <property type="protein sequence ID" value="JAV60362.1"/>
    <property type="molecule type" value="Transcribed_RNA"/>
</dbReference>
<feature type="compositionally biased region" description="Polar residues" evidence="1">
    <location>
        <begin position="126"/>
        <end position="144"/>
    </location>
</feature>
<protein>
    <submittedName>
        <fullName evidence="2">Uncharacterized protein</fullName>
    </submittedName>
</protein>
<reference evidence="3 4" key="2">
    <citation type="journal article" date="2018" name="Elife">
        <title>Firefly genomes illuminate parallel origins of bioluminescence in beetles.</title>
        <authorList>
            <person name="Fallon T.R."/>
            <person name="Lower S.E."/>
            <person name="Chang C.H."/>
            <person name="Bessho-Uehara M."/>
            <person name="Martin G.J."/>
            <person name="Bewick A.J."/>
            <person name="Behringer M."/>
            <person name="Debat H.J."/>
            <person name="Wong I."/>
            <person name="Day J.C."/>
            <person name="Suvorov A."/>
            <person name="Silva C.J."/>
            <person name="Stanger-Hall K.F."/>
            <person name="Hall D.W."/>
            <person name="Schmitz R.J."/>
            <person name="Nelson D.R."/>
            <person name="Lewis S.M."/>
            <person name="Shigenobu S."/>
            <person name="Bybee S.M."/>
            <person name="Larracuente A.M."/>
            <person name="Oba Y."/>
            <person name="Weng J.K."/>
        </authorList>
    </citation>
    <scope>NUCLEOTIDE SEQUENCE [LARGE SCALE GENOMIC DNA]</scope>
    <source>
        <strain evidence="3">1611_PpyrPB1</strain>
        <tissue evidence="3">Whole body</tissue>
    </source>
</reference>
<reference evidence="2" key="1">
    <citation type="journal article" date="2016" name="Sci. Rep.">
        <title>Molecular characterization of firefly nuptial gifts: a multi-omics approach sheds light on postcopulatory sexual selection.</title>
        <authorList>
            <person name="Al-Wathiqui N."/>
            <person name="Fallon T.R."/>
            <person name="South A."/>
            <person name="Weng J.K."/>
            <person name="Lewis S.M."/>
        </authorList>
    </citation>
    <scope>NUCLEOTIDE SEQUENCE</scope>
</reference>
<dbReference type="AlphaFoldDB" id="A0A1Y1KIT9"/>
<feature type="compositionally biased region" description="Low complexity" evidence="1">
    <location>
        <begin position="23"/>
        <end position="39"/>
    </location>
</feature>
<keyword evidence="4" id="KW-1185">Reference proteome</keyword>
<gene>
    <name evidence="3" type="ORF">PPYR_13924</name>
</gene>
<evidence type="ECO:0000313" key="2">
    <source>
        <dbReference type="EMBL" id="JAV60361.1"/>
    </source>
</evidence>
<evidence type="ECO:0000313" key="3">
    <source>
        <dbReference type="EMBL" id="KAB0791963.1"/>
    </source>
</evidence>
<sequence>MFPTQTGNPNATHGYVTNLPGNQYQPRQSSQQISQSQLSFPTPTPSQPFVSSNNTPLSNYDHNVPTQHSFQVTNEVSNMQHSDNEIPDSAHPWQVIKKRRRLNRSTESIVIDQPSISTKNRYDPIASSSNQDSNQTQLDNNGNTRKMPKPPQYIFMALQIMAA</sequence>
<feature type="region of interest" description="Disordered" evidence="1">
    <location>
        <begin position="1"/>
        <end position="67"/>
    </location>
</feature>
<dbReference type="EMBL" id="GEZM01084970">
    <property type="protein sequence ID" value="JAV60361.1"/>
    <property type="molecule type" value="Transcribed_RNA"/>
</dbReference>
<accession>A0A1Y1KIT9</accession>
<proteinExistence type="predicted"/>
<feature type="region of interest" description="Disordered" evidence="1">
    <location>
        <begin position="106"/>
        <end position="150"/>
    </location>
</feature>
<evidence type="ECO:0000313" key="4">
    <source>
        <dbReference type="Proteomes" id="UP000327044"/>
    </source>
</evidence>
<dbReference type="EMBL" id="VVIM01000010">
    <property type="protein sequence ID" value="KAB0791963.1"/>
    <property type="molecule type" value="Genomic_DNA"/>
</dbReference>
<feature type="compositionally biased region" description="Polar residues" evidence="1">
    <location>
        <begin position="1"/>
        <end position="11"/>
    </location>
</feature>
<name>A0A1Y1KIT9_PHOPY</name>